<dbReference type="AlphaFoldDB" id="A0A8T8HX77"/>
<sequence length="148" mass="15571">MAHFVTTGDFFAEWAAVRGGAASRLAALRAAADGIYRLGLRSTRTITTAAVADAHLAAGRREEAVVLADEGLAAARAVGEHVLTAELHRIRGLAGRDARALADGRATAEAQGARLLLARFPRAAPRKRIPGCAEPAARHEATARDEWS</sequence>
<evidence type="ECO:0000313" key="1">
    <source>
        <dbReference type="EMBL" id="QTR03108.1"/>
    </source>
</evidence>
<protein>
    <submittedName>
        <fullName evidence="1">Uncharacterized protein</fullName>
    </submittedName>
</protein>
<gene>
    <name evidence="1" type="ORF">J7S33_29765</name>
</gene>
<dbReference type="EMBL" id="CP072788">
    <property type="protein sequence ID" value="QTR03108.1"/>
    <property type="molecule type" value="Genomic_DNA"/>
</dbReference>
<name>A0A8T8HX77_9PSEU</name>
<evidence type="ECO:0000313" key="2">
    <source>
        <dbReference type="Proteomes" id="UP000671828"/>
    </source>
</evidence>
<reference evidence="1" key="1">
    <citation type="submission" date="2021-04" db="EMBL/GenBank/DDBJ databases">
        <title>Saccharothrix algeriensis WGS.</title>
        <authorList>
            <person name="Stuskova K."/>
            <person name="Hakalova E."/>
            <person name="Tebbal A.B."/>
            <person name="Eichmeier A."/>
        </authorList>
    </citation>
    <scope>NUCLEOTIDE SEQUENCE</scope>
    <source>
        <strain evidence="1">NRRL B-24137</strain>
    </source>
</reference>
<accession>A0A8T8HX77</accession>
<dbReference type="Proteomes" id="UP000671828">
    <property type="component" value="Chromosome"/>
</dbReference>
<proteinExistence type="predicted"/>
<organism evidence="1 2">
    <name type="scientific">Saccharothrix algeriensis</name>
    <dbReference type="NCBI Taxonomy" id="173560"/>
    <lineage>
        <taxon>Bacteria</taxon>
        <taxon>Bacillati</taxon>
        <taxon>Actinomycetota</taxon>
        <taxon>Actinomycetes</taxon>
        <taxon>Pseudonocardiales</taxon>
        <taxon>Pseudonocardiaceae</taxon>
        <taxon>Saccharothrix</taxon>
    </lineage>
</organism>